<accession>A0A0W1JFE6</accession>
<evidence type="ECO:0008006" key="3">
    <source>
        <dbReference type="Google" id="ProtNLM"/>
    </source>
</evidence>
<dbReference type="AlphaFoldDB" id="A0A0W1JFE6"/>
<proteinExistence type="predicted"/>
<gene>
    <name evidence="1" type="ORF">AT727_08410</name>
</gene>
<reference evidence="1 2" key="1">
    <citation type="submission" date="2015-12" db="EMBL/GenBank/DDBJ databases">
        <title>Draft Genome Sequence of Desulfitobacterium hafniense Strain DH, a Sulfate-reducing Bacterium Isolated from Paddy Soils.</title>
        <authorList>
            <person name="Bao P."/>
            <person name="Zhang X."/>
            <person name="Li G."/>
        </authorList>
    </citation>
    <scope>NUCLEOTIDE SEQUENCE [LARGE SCALE GENOMIC DNA]</scope>
    <source>
        <strain evidence="1 2">DH</strain>
    </source>
</reference>
<dbReference type="Proteomes" id="UP000054623">
    <property type="component" value="Unassembled WGS sequence"/>
</dbReference>
<organism evidence="1 2">
    <name type="scientific">Desulfitobacterium hafniense</name>
    <name type="common">Desulfitobacterium frappieri</name>
    <dbReference type="NCBI Taxonomy" id="49338"/>
    <lineage>
        <taxon>Bacteria</taxon>
        <taxon>Bacillati</taxon>
        <taxon>Bacillota</taxon>
        <taxon>Clostridia</taxon>
        <taxon>Eubacteriales</taxon>
        <taxon>Desulfitobacteriaceae</taxon>
        <taxon>Desulfitobacterium</taxon>
    </lineage>
</organism>
<evidence type="ECO:0000313" key="1">
    <source>
        <dbReference type="EMBL" id="KTE90602.1"/>
    </source>
</evidence>
<dbReference type="EMBL" id="LOCK01000039">
    <property type="protein sequence ID" value="KTE90602.1"/>
    <property type="molecule type" value="Genomic_DNA"/>
</dbReference>
<protein>
    <recommendedName>
        <fullName evidence="3">Double zinc ribbon</fullName>
    </recommendedName>
</protein>
<name>A0A0W1JFE6_DESHA</name>
<evidence type="ECO:0000313" key="2">
    <source>
        <dbReference type="Proteomes" id="UP000054623"/>
    </source>
</evidence>
<comment type="caution">
    <text evidence="1">The sequence shown here is derived from an EMBL/GenBank/DDBJ whole genome shotgun (WGS) entry which is preliminary data.</text>
</comment>
<sequence>MCGYGNICIGCNRCGKSTAMPGQKRLCLACGTEPPADAKYCPVCQRKLPPVFPSAAGEIQPET</sequence>
<dbReference type="OrthoDB" id="9764015at2"/>